<dbReference type="Proteomes" id="UP001206572">
    <property type="component" value="Unassembled WGS sequence"/>
</dbReference>
<dbReference type="GO" id="GO:0032259">
    <property type="term" value="P:methylation"/>
    <property type="evidence" value="ECO:0007669"/>
    <property type="project" value="UniProtKB-KW"/>
</dbReference>
<dbReference type="PANTHER" id="PTHR43464:SF19">
    <property type="entry name" value="UBIQUINONE BIOSYNTHESIS O-METHYLTRANSFERASE, MITOCHONDRIAL"/>
    <property type="match status" value="1"/>
</dbReference>
<keyword evidence="1 5" id="KW-0489">Methyltransferase</keyword>
<gene>
    <name evidence="5" type="ORF">NX780_22905</name>
</gene>
<dbReference type="PANTHER" id="PTHR43464">
    <property type="entry name" value="METHYLTRANSFERASE"/>
    <property type="match status" value="1"/>
</dbReference>
<organism evidence="5 6">
    <name type="scientific">Massilia agri</name>
    <dbReference type="NCBI Taxonomy" id="1886785"/>
    <lineage>
        <taxon>Bacteria</taxon>
        <taxon>Pseudomonadati</taxon>
        <taxon>Pseudomonadota</taxon>
        <taxon>Betaproteobacteria</taxon>
        <taxon>Burkholderiales</taxon>
        <taxon>Oxalobacteraceae</taxon>
        <taxon>Telluria group</taxon>
        <taxon>Massilia</taxon>
    </lineage>
</organism>
<dbReference type="RefSeq" id="WP_258830202.1">
    <property type="nucleotide sequence ID" value="NZ_JANUHA010000024.1"/>
</dbReference>
<keyword evidence="2" id="KW-0808">Transferase</keyword>
<dbReference type="InterPro" id="IPR029063">
    <property type="entry name" value="SAM-dependent_MTases_sf"/>
</dbReference>
<dbReference type="Gene3D" id="3.40.50.150">
    <property type="entry name" value="Vaccinia Virus protein VP39"/>
    <property type="match status" value="1"/>
</dbReference>
<sequence length="136" mass="14871">MAAPGRIERFIEAMGIGPGDRVLEIGCGHGVAATLVCRLLDGGHYLAVDRSPKMIEAAAKRNADSVRAGHAGFLVGELESVDLGARRFDKVFAMRVRLFEDEPERARALVERWLAPGGQLFVEYDAPPPRERSKQS</sequence>
<protein>
    <submittedName>
        <fullName evidence="5">Class I SAM-dependent methyltransferase</fullName>
    </submittedName>
</protein>
<evidence type="ECO:0000313" key="5">
    <source>
        <dbReference type="EMBL" id="MCS0599201.1"/>
    </source>
</evidence>
<dbReference type="Pfam" id="PF13649">
    <property type="entry name" value="Methyltransf_25"/>
    <property type="match status" value="1"/>
</dbReference>
<evidence type="ECO:0000256" key="2">
    <source>
        <dbReference type="ARBA" id="ARBA00022679"/>
    </source>
</evidence>
<evidence type="ECO:0000256" key="3">
    <source>
        <dbReference type="ARBA" id="ARBA00022691"/>
    </source>
</evidence>
<evidence type="ECO:0000259" key="4">
    <source>
        <dbReference type="Pfam" id="PF13649"/>
    </source>
</evidence>
<name>A0ABT2ASI0_9BURK</name>
<feature type="domain" description="Methyltransferase" evidence="4">
    <location>
        <begin position="22"/>
        <end position="118"/>
    </location>
</feature>
<comment type="caution">
    <text evidence="5">The sequence shown here is derived from an EMBL/GenBank/DDBJ whole genome shotgun (WGS) entry which is preliminary data.</text>
</comment>
<dbReference type="GO" id="GO:0008168">
    <property type="term" value="F:methyltransferase activity"/>
    <property type="evidence" value="ECO:0007669"/>
    <property type="project" value="UniProtKB-KW"/>
</dbReference>
<dbReference type="InterPro" id="IPR041698">
    <property type="entry name" value="Methyltransf_25"/>
</dbReference>
<proteinExistence type="predicted"/>
<evidence type="ECO:0000313" key="6">
    <source>
        <dbReference type="Proteomes" id="UP001206572"/>
    </source>
</evidence>
<dbReference type="EMBL" id="JANUHA010000024">
    <property type="protein sequence ID" value="MCS0599201.1"/>
    <property type="molecule type" value="Genomic_DNA"/>
</dbReference>
<evidence type="ECO:0000256" key="1">
    <source>
        <dbReference type="ARBA" id="ARBA00022603"/>
    </source>
</evidence>
<reference evidence="5 6" key="1">
    <citation type="submission" date="2022-08" db="EMBL/GenBank/DDBJ databases">
        <title>Reclassification of Massilia species as members of the genera Telluria, Duganella, Pseudoduganella, Mokoshia gen. nov. and Zemynaea gen. nov. using orthogonal and non-orthogonal genome-based approaches.</title>
        <authorList>
            <person name="Bowman J.P."/>
        </authorList>
    </citation>
    <scope>NUCLEOTIDE SEQUENCE [LARGE SCALE GENOMIC DNA]</scope>
    <source>
        <strain evidence="5 6">JCM 31661</strain>
    </source>
</reference>
<keyword evidence="3" id="KW-0949">S-adenosyl-L-methionine</keyword>
<dbReference type="SUPFAM" id="SSF53335">
    <property type="entry name" value="S-adenosyl-L-methionine-dependent methyltransferases"/>
    <property type="match status" value="1"/>
</dbReference>
<accession>A0ABT2ASI0</accession>
<dbReference type="CDD" id="cd02440">
    <property type="entry name" value="AdoMet_MTases"/>
    <property type="match status" value="1"/>
</dbReference>
<keyword evidence="6" id="KW-1185">Reference proteome</keyword>